<evidence type="ECO:0000313" key="3">
    <source>
        <dbReference type="Proteomes" id="UP000183988"/>
    </source>
</evidence>
<evidence type="ECO:0000313" key="2">
    <source>
        <dbReference type="EMBL" id="SHF85926.1"/>
    </source>
</evidence>
<evidence type="ECO:0000259" key="1">
    <source>
        <dbReference type="Pfam" id="PF12146"/>
    </source>
</evidence>
<accession>A0A1M5F354</accession>
<dbReference type="Pfam" id="PF12146">
    <property type="entry name" value="Hydrolase_4"/>
    <property type="match status" value="1"/>
</dbReference>
<dbReference type="EMBL" id="FQVW01000007">
    <property type="protein sequence ID" value="SHF85926.1"/>
    <property type="molecule type" value="Genomic_DNA"/>
</dbReference>
<keyword evidence="2" id="KW-0378">Hydrolase</keyword>
<dbReference type="Gene3D" id="3.40.50.1820">
    <property type="entry name" value="alpha/beta hydrolase"/>
    <property type="match status" value="1"/>
</dbReference>
<dbReference type="InterPro" id="IPR051044">
    <property type="entry name" value="MAG_DAG_Lipase"/>
</dbReference>
<gene>
    <name evidence="2" type="ORF">SAMN05216225_100733</name>
</gene>
<keyword evidence="3" id="KW-1185">Reference proteome</keyword>
<dbReference type="Proteomes" id="UP000183988">
    <property type="component" value="Unassembled WGS sequence"/>
</dbReference>
<dbReference type="OrthoDB" id="9806902at2"/>
<name>A0A1M5F354_9BACI</name>
<feature type="domain" description="Serine aminopeptidase S33" evidence="1">
    <location>
        <begin position="26"/>
        <end position="286"/>
    </location>
</feature>
<dbReference type="STRING" id="930117.SAMN05216225_100733"/>
<dbReference type="InterPro" id="IPR022742">
    <property type="entry name" value="Hydrolase_4"/>
</dbReference>
<dbReference type="PANTHER" id="PTHR11614">
    <property type="entry name" value="PHOSPHOLIPASE-RELATED"/>
    <property type="match status" value="1"/>
</dbReference>
<dbReference type="SUPFAM" id="SSF53474">
    <property type="entry name" value="alpha/beta-Hydrolases"/>
    <property type="match status" value="1"/>
</dbReference>
<reference evidence="2 3" key="1">
    <citation type="submission" date="2016-11" db="EMBL/GenBank/DDBJ databases">
        <authorList>
            <person name="Jaros S."/>
            <person name="Januszkiewicz K."/>
            <person name="Wedrychowicz H."/>
        </authorList>
    </citation>
    <scope>NUCLEOTIDE SEQUENCE [LARGE SCALE GENOMIC DNA]</scope>
    <source>
        <strain evidence="2 3">IBRC-M 10683</strain>
    </source>
</reference>
<sequence>MQDHFWLKAKDGVEIYVHKWYEPKVKPHAIVQISHGMVEHIKRYDDFSNHLLNKGIFVYGNDHRGHGETGERQGLFGFLADEDGFDKTAEDMYQLTLHIKKEYPGVPVILLGHSMGSFLARRYIQYHSHEIDALILSGTGFYPKLTTLFGKKLADTLQPKIESKVMNSIVFGNFNKRIPNKKTKFDWLSRDESVVQAYVHDPYAGYIPTGKFFVDLMTGLMLIHDQRQNKNIRNDLPTLIISGDEDPVGNYGKGIWKTANLLTNAGLTNITTSLFNEARHETLNEINKHEVYHFIYEWIRKHLP</sequence>
<dbReference type="RefSeq" id="WP_072888712.1">
    <property type="nucleotide sequence ID" value="NZ_FQVW01000007.1"/>
</dbReference>
<proteinExistence type="predicted"/>
<dbReference type="GO" id="GO:0016787">
    <property type="term" value="F:hydrolase activity"/>
    <property type="evidence" value="ECO:0007669"/>
    <property type="project" value="UniProtKB-KW"/>
</dbReference>
<protein>
    <submittedName>
        <fullName evidence="2">Lysophospholipase, alpha-beta hydrolase superfamily</fullName>
    </submittedName>
</protein>
<dbReference type="InterPro" id="IPR029058">
    <property type="entry name" value="AB_hydrolase_fold"/>
</dbReference>
<organism evidence="2 3">
    <name type="scientific">Ornithinibacillus halophilus</name>
    <dbReference type="NCBI Taxonomy" id="930117"/>
    <lineage>
        <taxon>Bacteria</taxon>
        <taxon>Bacillati</taxon>
        <taxon>Bacillota</taxon>
        <taxon>Bacilli</taxon>
        <taxon>Bacillales</taxon>
        <taxon>Bacillaceae</taxon>
        <taxon>Ornithinibacillus</taxon>
    </lineage>
</organism>
<dbReference type="AlphaFoldDB" id="A0A1M5F354"/>